<protein>
    <submittedName>
        <fullName evidence="1">13429_t:CDS:1</fullName>
    </submittedName>
</protein>
<dbReference type="EMBL" id="CAJVPT010033708">
    <property type="protein sequence ID" value="CAG8705743.1"/>
    <property type="molecule type" value="Genomic_DNA"/>
</dbReference>
<dbReference type="Proteomes" id="UP000789525">
    <property type="component" value="Unassembled WGS sequence"/>
</dbReference>
<evidence type="ECO:0000313" key="2">
    <source>
        <dbReference type="Proteomes" id="UP000789525"/>
    </source>
</evidence>
<comment type="caution">
    <text evidence="1">The sequence shown here is derived from an EMBL/GenBank/DDBJ whole genome shotgun (WGS) entry which is preliminary data.</text>
</comment>
<evidence type="ECO:0000313" key="1">
    <source>
        <dbReference type="EMBL" id="CAG8705743.1"/>
    </source>
</evidence>
<gene>
    <name evidence="1" type="ORF">ACOLOM_LOCUS10447</name>
</gene>
<sequence>MTSCSNGILTIQNATDLWFVWSGETEYDINAGTAAANYSFRGADPHSKLTPILSAINSLTYSNFLKRQVNDYTQGTSSSFSLNLGQRADYDHSTDELLVSYQASQLNGQTTDKGRTLLEWLLFNYGRHLMFSSARGNLPANLQGVWSFGSWAPWSGATSQYQRTNDVLACRSYGNGYHTNTMGLCPGQKTVVPRGSETAQILYNVSKGWAMHDETFITMDLQIFGSTGMKGLDIPNYNPGEWTNYAGAGAWLMTHVWDHFDYTGDVDWLRRQGYPLLKVTTQFWLEALQNDGYTKDNSLVAVPCNSPELPQTTFGCTHWQQLIWELFNAVEKSLSVLNLSSENAFLSEWRLDLDNSERLTHRHLSHLVGLYPSYSISSFDPQTDGIKSGNLTKQGLIAASNVALNMRGNGTSPDADAGWGKIWRAACWAQLGDVSRNFASNLFSLYNPFNTAENTLFQMDANGGYPAAVLVRVLYALKVIVLISTNRTPSSKHQTNQRSVAFWIVRIPLEHEVI</sequence>
<organism evidence="1 2">
    <name type="scientific">Acaulospora colombiana</name>
    <dbReference type="NCBI Taxonomy" id="27376"/>
    <lineage>
        <taxon>Eukaryota</taxon>
        <taxon>Fungi</taxon>
        <taxon>Fungi incertae sedis</taxon>
        <taxon>Mucoromycota</taxon>
        <taxon>Glomeromycotina</taxon>
        <taxon>Glomeromycetes</taxon>
        <taxon>Diversisporales</taxon>
        <taxon>Acaulosporaceae</taxon>
        <taxon>Acaulospora</taxon>
    </lineage>
</organism>
<reference evidence="1" key="1">
    <citation type="submission" date="2021-06" db="EMBL/GenBank/DDBJ databases">
        <authorList>
            <person name="Kallberg Y."/>
            <person name="Tangrot J."/>
            <person name="Rosling A."/>
        </authorList>
    </citation>
    <scope>NUCLEOTIDE SEQUENCE</scope>
    <source>
        <strain evidence="1">CL356</strain>
    </source>
</reference>
<name>A0ACA9PER5_9GLOM</name>
<feature type="non-terminal residue" evidence="1">
    <location>
        <position position="514"/>
    </location>
</feature>
<keyword evidence="2" id="KW-1185">Reference proteome</keyword>
<proteinExistence type="predicted"/>
<accession>A0ACA9PER5</accession>